<dbReference type="PANTHER" id="PTHR30520">
    <property type="entry name" value="FORMATE TRANSPORTER-RELATED"/>
    <property type="match status" value="1"/>
</dbReference>
<sequence>MAPELGRLTAREIYDRVLVDARSELNRTASALAFSGVAAGLFMGLTGLGVAGALAALPGPGGEFIAKLFYPLGFIAVVIGRAQLFTENTLFPVVLILEERRHLMATLRLWAVVFVANVIGALLFAVLATVTGALKPEVLTELMELGTTAVEQPLLRVFSSGVLGGFLIALMSWLVTSAQRTIGQIAVIWLITFPVGLLGFAHCIASSGYILGAVLSGATSVGAYVVWLLVATSGNIIGGVFLVSLFNYGQVRGGSQLNRRRARRLAENESVFRRRSEQLSRSPKQGGEAEATAHFVCECSNAQCTSEIMMTIERYRHLRSHPRWFAVVSGHQFPEIEPVVEDHHDYLIVERKGKRGELTLRPRPAQTAS</sequence>
<accession>A0A839DW69</accession>
<dbReference type="GO" id="GO:0005886">
    <property type="term" value="C:plasma membrane"/>
    <property type="evidence" value="ECO:0007669"/>
    <property type="project" value="TreeGrafter"/>
</dbReference>
<reference evidence="6 7" key="1">
    <citation type="submission" date="2020-07" db="EMBL/GenBank/DDBJ databases">
        <title>Sequencing the genomes of 1000 actinobacteria strains.</title>
        <authorList>
            <person name="Klenk H.-P."/>
        </authorList>
    </citation>
    <scope>NUCLEOTIDE SEQUENCE [LARGE SCALE GENOMIC DNA]</scope>
    <source>
        <strain evidence="6 7">DSM 45975</strain>
    </source>
</reference>
<name>A0A839DW69_9PSEU</name>
<comment type="caution">
    <text evidence="6">The sequence shown here is derived from an EMBL/GenBank/DDBJ whole genome shotgun (WGS) entry which is preliminary data.</text>
</comment>
<keyword evidence="4 5" id="KW-0472">Membrane</keyword>
<protein>
    <submittedName>
        <fullName evidence="6">Formate/nitrite transporter FocA (FNT family)</fullName>
    </submittedName>
</protein>
<feature type="transmembrane region" description="Helical" evidence="5">
    <location>
        <begin position="31"/>
        <end position="57"/>
    </location>
</feature>
<dbReference type="Gene3D" id="1.20.1080.10">
    <property type="entry name" value="Glycerol uptake facilitator protein"/>
    <property type="match status" value="1"/>
</dbReference>
<dbReference type="InterPro" id="IPR023271">
    <property type="entry name" value="Aquaporin-like"/>
</dbReference>
<organism evidence="6 7">
    <name type="scientific">Halosaccharopolyspora lacisalsi</name>
    <dbReference type="NCBI Taxonomy" id="1000566"/>
    <lineage>
        <taxon>Bacteria</taxon>
        <taxon>Bacillati</taxon>
        <taxon>Actinomycetota</taxon>
        <taxon>Actinomycetes</taxon>
        <taxon>Pseudonocardiales</taxon>
        <taxon>Pseudonocardiaceae</taxon>
        <taxon>Halosaccharopolyspora</taxon>
    </lineage>
</organism>
<keyword evidence="7" id="KW-1185">Reference proteome</keyword>
<evidence type="ECO:0000256" key="4">
    <source>
        <dbReference type="ARBA" id="ARBA00023136"/>
    </source>
</evidence>
<evidence type="ECO:0000313" key="7">
    <source>
        <dbReference type="Proteomes" id="UP000569329"/>
    </source>
</evidence>
<evidence type="ECO:0000256" key="3">
    <source>
        <dbReference type="ARBA" id="ARBA00022989"/>
    </source>
</evidence>
<feature type="transmembrane region" description="Helical" evidence="5">
    <location>
        <begin position="109"/>
        <end position="134"/>
    </location>
</feature>
<proteinExistence type="predicted"/>
<evidence type="ECO:0000256" key="5">
    <source>
        <dbReference type="SAM" id="Phobius"/>
    </source>
</evidence>
<dbReference type="InterPro" id="IPR000292">
    <property type="entry name" value="For/NO2_transpt"/>
</dbReference>
<dbReference type="Proteomes" id="UP000569329">
    <property type="component" value="Unassembled WGS sequence"/>
</dbReference>
<dbReference type="Pfam" id="PF01226">
    <property type="entry name" value="Form_Nir_trans"/>
    <property type="match status" value="1"/>
</dbReference>
<dbReference type="RefSeq" id="WP_182544369.1">
    <property type="nucleotide sequence ID" value="NZ_JACGWZ010000003.1"/>
</dbReference>
<dbReference type="AlphaFoldDB" id="A0A839DW69"/>
<feature type="transmembrane region" description="Helical" evidence="5">
    <location>
        <begin position="154"/>
        <end position="175"/>
    </location>
</feature>
<evidence type="ECO:0000256" key="1">
    <source>
        <dbReference type="ARBA" id="ARBA00004141"/>
    </source>
</evidence>
<keyword evidence="3 5" id="KW-1133">Transmembrane helix</keyword>
<dbReference type="GO" id="GO:0015499">
    <property type="term" value="F:formate transmembrane transporter activity"/>
    <property type="evidence" value="ECO:0007669"/>
    <property type="project" value="TreeGrafter"/>
</dbReference>
<dbReference type="PANTHER" id="PTHR30520:SF2">
    <property type="entry name" value="INNER MEMBRANE PROTEIN YFDC"/>
    <property type="match status" value="1"/>
</dbReference>
<feature type="transmembrane region" description="Helical" evidence="5">
    <location>
        <begin position="69"/>
        <end position="97"/>
    </location>
</feature>
<evidence type="ECO:0000313" key="6">
    <source>
        <dbReference type="EMBL" id="MBA8825140.1"/>
    </source>
</evidence>
<gene>
    <name evidence="6" type="ORF">FHX42_002491</name>
</gene>
<comment type="subcellular location">
    <subcellularLocation>
        <location evidence="1">Membrane</location>
        <topology evidence="1">Multi-pass membrane protein</topology>
    </subcellularLocation>
</comment>
<feature type="transmembrane region" description="Helical" evidence="5">
    <location>
        <begin position="224"/>
        <end position="249"/>
    </location>
</feature>
<evidence type="ECO:0000256" key="2">
    <source>
        <dbReference type="ARBA" id="ARBA00022692"/>
    </source>
</evidence>
<keyword evidence="2 5" id="KW-0812">Transmembrane</keyword>
<dbReference type="EMBL" id="JACGWZ010000003">
    <property type="protein sequence ID" value="MBA8825140.1"/>
    <property type="molecule type" value="Genomic_DNA"/>
</dbReference>
<feature type="transmembrane region" description="Helical" evidence="5">
    <location>
        <begin position="187"/>
        <end position="212"/>
    </location>
</feature>